<reference evidence="2" key="1">
    <citation type="submission" date="2020-05" db="EMBL/GenBank/DDBJ databases">
        <authorList>
            <person name="Chiriac C."/>
            <person name="Salcher M."/>
            <person name="Ghai R."/>
            <person name="Kavagutti S V."/>
        </authorList>
    </citation>
    <scope>NUCLEOTIDE SEQUENCE</scope>
</reference>
<accession>A0A6J7L2M8</accession>
<protein>
    <submittedName>
        <fullName evidence="2">Unannotated protein</fullName>
    </submittedName>
</protein>
<dbReference type="SUPFAM" id="SSF52402">
    <property type="entry name" value="Adenine nucleotide alpha hydrolases-like"/>
    <property type="match status" value="1"/>
</dbReference>
<proteinExistence type="predicted"/>
<dbReference type="InterPro" id="IPR014729">
    <property type="entry name" value="Rossmann-like_a/b/a_fold"/>
</dbReference>
<feature type="domain" description="UspA" evidence="1">
    <location>
        <begin position="6"/>
        <end position="141"/>
    </location>
</feature>
<sequence length="145" mass="15026">MIRSPVLVLTSGDAGRRALDLAVAVAQANRAPLTVLHVLDTSAPWWAGAGGGADFAQAQREAHADGERALAGVRDALPQDLLVRTCVLHAAERAGVQVLRAVRKGDHDLLVVEAPSAWPGPAGSGSGWLVRHCPVPVLTVRAPCG</sequence>
<name>A0A6J7L2M8_9ZZZZ</name>
<organism evidence="2">
    <name type="scientific">freshwater metagenome</name>
    <dbReference type="NCBI Taxonomy" id="449393"/>
    <lineage>
        <taxon>unclassified sequences</taxon>
        <taxon>metagenomes</taxon>
        <taxon>ecological metagenomes</taxon>
    </lineage>
</organism>
<dbReference type="EMBL" id="CAFBMK010000510">
    <property type="protein sequence ID" value="CAB4962207.1"/>
    <property type="molecule type" value="Genomic_DNA"/>
</dbReference>
<dbReference type="Gene3D" id="3.40.50.620">
    <property type="entry name" value="HUPs"/>
    <property type="match status" value="1"/>
</dbReference>
<gene>
    <name evidence="2" type="ORF">UFOPK3564_04136</name>
</gene>
<dbReference type="AlphaFoldDB" id="A0A6J7L2M8"/>
<evidence type="ECO:0000259" key="1">
    <source>
        <dbReference type="Pfam" id="PF00582"/>
    </source>
</evidence>
<evidence type="ECO:0000313" key="2">
    <source>
        <dbReference type="EMBL" id="CAB4962207.1"/>
    </source>
</evidence>
<dbReference type="Pfam" id="PF00582">
    <property type="entry name" value="Usp"/>
    <property type="match status" value="1"/>
</dbReference>
<dbReference type="CDD" id="cd00293">
    <property type="entry name" value="USP-like"/>
    <property type="match status" value="1"/>
</dbReference>
<dbReference type="InterPro" id="IPR006016">
    <property type="entry name" value="UspA"/>
</dbReference>